<accession>A0A1C3HM94</accession>
<organism evidence="1">
    <name type="scientific">Serratia marcescens</name>
    <dbReference type="NCBI Taxonomy" id="615"/>
    <lineage>
        <taxon>Bacteria</taxon>
        <taxon>Pseudomonadati</taxon>
        <taxon>Pseudomonadota</taxon>
        <taxon>Gammaproteobacteria</taxon>
        <taxon>Enterobacterales</taxon>
        <taxon>Yersiniaceae</taxon>
        <taxon>Serratia</taxon>
    </lineage>
</organism>
<name>A0A1C3HM94_SERMA</name>
<gene>
    <name evidence="1" type="ORF">PWN146_04934</name>
</gene>
<reference evidence="1" key="1">
    <citation type="submission" date="2016-05" db="EMBL/GenBank/DDBJ databases">
        <authorList>
            <person name="Cock P.J.A."/>
            <person name="Cock P.J.A."/>
        </authorList>
    </citation>
    <scope>NUCLEOTIDE SEQUENCE</scope>
    <source>
        <strain evidence="1">PWN146_assembly</strain>
    </source>
</reference>
<sequence length="91" mass="10417">MINDKNKTVELSNSIWLPNWRMQKSLDSALKALQLQCVKTVSLFWYEISNAGIVMVKPGSDGMTIPDKTTVGLLKKKWRFSNTNYYHHADA</sequence>
<dbReference type="EMBL" id="LT575490">
    <property type="protein sequence ID" value="SAY46169.1"/>
    <property type="molecule type" value="Genomic_DNA"/>
</dbReference>
<evidence type="ECO:0000313" key="1">
    <source>
        <dbReference type="EMBL" id="SAY46169.1"/>
    </source>
</evidence>
<proteinExistence type="predicted"/>
<protein>
    <submittedName>
        <fullName evidence="1">Uncharacterized protein</fullName>
    </submittedName>
</protein>
<dbReference type="AlphaFoldDB" id="A0A1C3HM94"/>